<dbReference type="InterPro" id="IPR048367">
    <property type="entry name" value="TNP-like_RNaseH_C"/>
</dbReference>
<evidence type="ECO:0000256" key="5">
    <source>
        <dbReference type="SAM" id="Coils"/>
    </source>
</evidence>
<dbReference type="InterPro" id="IPR006612">
    <property type="entry name" value="THAP_Znf"/>
</dbReference>
<gene>
    <name evidence="7" type="ORF">PACLA_8A057403</name>
</gene>
<dbReference type="Pfam" id="PF21788">
    <property type="entry name" value="TNP-like_GBD"/>
    <property type="match status" value="1"/>
</dbReference>
<dbReference type="Pfam" id="PF05485">
    <property type="entry name" value="THAP"/>
    <property type="match status" value="1"/>
</dbReference>
<keyword evidence="3" id="KW-0862">Zinc</keyword>
<dbReference type="SMART" id="SM00692">
    <property type="entry name" value="DM3"/>
    <property type="match status" value="1"/>
</dbReference>
<dbReference type="Pfam" id="PF12017">
    <property type="entry name" value="Tnp_P_element"/>
    <property type="match status" value="1"/>
</dbReference>
<dbReference type="GO" id="GO:0003677">
    <property type="term" value="F:DNA binding"/>
    <property type="evidence" value="ECO:0007669"/>
    <property type="project" value="UniProtKB-UniRule"/>
</dbReference>
<dbReference type="Pfam" id="PF21789">
    <property type="entry name" value="TNP-like_RNaseH_C"/>
    <property type="match status" value="1"/>
</dbReference>
<dbReference type="PANTHER" id="PTHR47577:SF2">
    <property type="entry name" value="THAP DOMAIN CONTAINING 9"/>
    <property type="match status" value="1"/>
</dbReference>
<dbReference type="InterPro" id="IPR021896">
    <property type="entry name" value="THAP9-like_HTH"/>
</dbReference>
<dbReference type="PANTHER" id="PTHR47577">
    <property type="entry name" value="THAP DOMAIN-CONTAINING PROTEIN 6"/>
    <property type="match status" value="1"/>
</dbReference>
<evidence type="ECO:0000256" key="3">
    <source>
        <dbReference type="ARBA" id="ARBA00022833"/>
    </source>
</evidence>
<protein>
    <submittedName>
        <fullName evidence="7">DNA transposase THAP9</fullName>
    </submittedName>
</protein>
<proteinExistence type="predicted"/>
<keyword evidence="2" id="KW-0863">Zinc-finger</keyword>
<feature type="non-terminal residue" evidence="7">
    <location>
        <position position="832"/>
    </location>
</feature>
<keyword evidence="4" id="KW-0238">DNA-binding</keyword>
<feature type="region of interest" description="Disordered" evidence="6">
    <location>
        <begin position="670"/>
        <end position="689"/>
    </location>
</feature>
<dbReference type="Proteomes" id="UP001152795">
    <property type="component" value="Unassembled WGS sequence"/>
</dbReference>
<reference evidence="7" key="1">
    <citation type="submission" date="2020-04" db="EMBL/GenBank/DDBJ databases">
        <authorList>
            <person name="Alioto T."/>
            <person name="Alioto T."/>
            <person name="Gomez Garrido J."/>
        </authorList>
    </citation>
    <scope>NUCLEOTIDE SEQUENCE</scope>
    <source>
        <strain evidence="7">A484AB</strain>
    </source>
</reference>
<evidence type="ECO:0000256" key="6">
    <source>
        <dbReference type="SAM" id="MobiDB-lite"/>
    </source>
</evidence>
<dbReference type="InterPro" id="IPR048366">
    <property type="entry name" value="TNP-like_GBD"/>
</dbReference>
<feature type="compositionally biased region" description="Acidic residues" evidence="6">
    <location>
        <begin position="671"/>
        <end position="683"/>
    </location>
</feature>
<keyword evidence="5" id="KW-0175">Coiled coil</keyword>
<organism evidence="7 8">
    <name type="scientific">Paramuricea clavata</name>
    <name type="common">Red gorgonian</name>
    <name type="synonym">Violescent sea-whip</name>
    <dbReference type="NCBI Taxonomy" id="317549"/>
    <lineage>
        <taxon>Eukaryota</taxon>
        <taxon>Metazoa</taxon>
        <taxon>Cnidaria</taxon>
        <taxon>Anthozoa</taxon>
        <taxon>Octocorallia</taxon>
        <taxon>Malacalcyonacea</taxon>
        <taxon>Plexauridae</taxon>
        <taxon>Paramuricea</taxon>
    </lineage>
</organism>
<feature type="coiled-coil region" evidence="5">
    <location>
        <begin position="161"/>
        <end position="202"/>
    </location>
</feature>
<dbReference type="PROSITE" id="PS50950">
    <property type="entry name" value="ZF_THAP"/>
    <property type="match status" value="1"/>
</dbReference>
<keyword evidence="1" id="KW-0479">Metal-binding</keyword>
<comment type="caution">
    <text evidence="7">The sequence shown here is derived from an EMBL/GenBank/DDBJ whole genome shotgun (WGS) entry which is preliminary data.</text>
</comment>
<dbReference type="AlphaFoldDB" id="A0A7D9JBZ4"/>
<dbReference type="InterPro" id="IPR048365">
    <property type="entry name" value="TNP-like_RNaseH_N"/>
</dbReference>
<dbReference type="Pfam" id="PF21787">
    <property type="entry name" value="TNP-like_RNaseH_N"/>
    <property type="match status" value="1"/>
</dbReference>
<sequence>MPFTCVVCGYTSECSKENENKTYTAFHRFPLKDERHLEKWENIVKRARNDGQQWRATRHSYICSNHFEACDYTIPPSSTGPCRLKKYAVPSLFKLEVKPQSIPKEARSRLEMPEGSSTHQGHKRPISCEHLLSTIYHDHCYGKRQKLIQQTPLQEIHGNSCQDEEISKKQLKHKIKNLQQQLRRCKKKIGNMAELIDKLQEELIIKSDVADKLHASFDKIQLSIFQNVQKNSQSLPCGRRYTDDIKEFALTLYFYSPKAYQYVRSILPLPNPSLIRKWASSVDCEPGFLKEAFKALSDEVKQCPDKKDCYLIMDAMSIRKETVWDKENDRYDGFINYGTVNPEDPETLASEALVFLLVGARTHWKCPIGYFLGNKISARIQAQLLITALEMAAESGLRVWSITADGTSVNLSTFSLLGCKFGTTYKDMVTKFKHPTEDYHVYVISDPCHMLKLARNALGTLHSFTDNDGKKVRWRFFKNLCLIQEEHGLKMANKLSPKHLQFEKHKMKVNLAAQTLSSSVADAIEFLENVMELPDFTDSQGTVIFCRTIDRLFDMLNSRNPLGKADIKSTIEMAHEMLSSTNNPFKYVLTYKYSQDHVELFFSCIRAQGGWNNNPSTLQLKYSLRKMLLRNAVTASKNANCTEFTDLTTITSTVIPFFHKRKHKTPLLDKDAEEEEEEDEEQPMVEPLGQEGHSDFTANILVYIAGYIDFCGVRYNSAAAASAFTLFVNNGGLKIPSKSVFQIIEYAELVFKRNVCKEGKSISNKKNLKKTMIMSVCHHFVDIHQVLFAEHEEDINERVFEDEHRIKLVKHCADQYLTLRLFTYAKRFNANV</sequence>
<evidence type="ECO:0000256" key="1">
    <source>
        <dbReference type="ARBA" id="ARBA00022723"/>
    </source>
</evidence>
<dbReference type="SUPFAM" id="SSF57716">
    <property type="entry name" value="Glucocorticoid receptor-like (DNA-binding domain)"/>
    <property type="match status" value="1"/>
</dbReference>
<evidence type="ECO:0000313" key="7">
    <source>
        <dbReference type="EMBL" id="CAB4026683.1"/>
    </source>
</evidence>
<dbReference type="GO" id="GO:0008270">
    <property type="term" value="F:zinc ion binding"/>
    <property type="evidence" value="ECO:0007669"/>
    <property type="project" value="UniProtKB-KW"/>
</dbReference>
<dbReference type="SMART" id="SM00980">
    <property type="entry name" value="THAP"/>
    <property type="match status" value="1"/>
</dbReference>
<evidence type="ECO:0000313" key="8">
    <source>
        <dbReference type="Proteomes" id="UP001152795"/>
    </source>
</evidence>
<keyword evidence="8" id="KW-1185">Reference proteome</keyword>
<dbReference type="InterPro" id="IPR038441">
    <property type="entry name" value="THAP_Znf_sf"/>
</dbReference>
<dbReference type="Gene3D" id="6.20.210.20">
    <property type="entry name" value="THAP domain"/>
    <property type="match status" value="1"/>
</dbReference>
<evidence type="ECO:0000256" key="2">
    <source>
        <dbReference type="ARBA" id="ARBA00022771"/>
    </source>
</evidence>
<name>A0A7D9JBZ4_PARCT</name>
<dbReference type="OrthoDB" id="7312725at2759"/>
<accession>A0A7D9JBZ4</accession>
<evidence type="ECO:0000256" key="4">
    <source>
        <dbReference type="ARBA" id="ARBA00023125"/>
    </source>
</evidence>
<dbReference type="EMBL" id="CACRXK020014346">
    <property type="protein sequence ID" value="CAB4026683.1"/>
    <property type="molecule type" value="Genomic_DNA"/>
</dbReference>